<keyword evidence="1" id="KW-0472">Membrane</keyword>
<name>A0ABQ0M024_MYCCL</name>
<protein>
    <submittedName>
        <fullName evidence="2">Uncharacterized protein</fullName>
    </submittedName>
</protein>
<keyword evidence="1" id="KW-0812">Transmembrane</keyword>
<feature type="transmembrane region" description="Helical" evidence="1">
    <location>
        <begin position="163"/>
        <end position="189"/>
    </location>
</feature>
<feature type="transmembrane region" description="Helical" evidence="1">
    <location>
        <begin position="31"/>
        <end position="57"/>
    </location>
</feature>
<feature type="transmembrane region" description="Helical" evidence="1">
    <location>
        <begin position="69"/>
        <end position="89"/>
    </location>
</feature>
<dbReference type="EMBL" id="DF849320">
    <property type="protein sequence ID" value="GAT56655.1"/>
    <property type="molecule type" value="Genomic_DNA"/>
</dbReference>
<sequence length="212" mass="23081">MAALARAVLTTTLLICTAVRPLAVFSNTHILIIMFSCVSYACAYDGFSLFALPPWLAVDPKAIDIQFQAFASVCCAIAGTLLLVTAIYFSVFPAEARRVIAERGESWWWPERRSPTEGDDTPTNWNMLIVFSQAVLSGWTAGTAFDRARGVGFGDPEKPEREALVAFLGMGIRSFAVFVLVVGVVVRILRGRGPGRRPGDEAGKDTEFTSKI</sequence>
<reference evidence="2" key="1">
    <citation type="submission" date="2014-09" db="EMBL/GenBank/DDBJ databases">
        <title>Genome sequence of the luminous mushroom Mycena chlorophos for searching fungal bioluminescence genes.</title>
        <authorList>
            <person name="Tanaka Y."/>
            <person name="Kasuga D."/>
            <person name="Oba Y."/>
            <person name="Hase S."/>
            <person name="Sato K."/>
            <person name="Oba Y."/>
            <person name="Sakakibara Y."/>
        </authorList>
    </citation>
    <scope>NUCLEOTIDE SEQUENCE</scope>
</reference>
<dbReference type="Proteomes" id="UP000815677">
    <property type="component" value="Unassembled WGS sequence"/>
</dbReference>
<evidence type="ECO:0000313" key="2">
    <source>
        <dbReference type="EMBL" id="GAT56655.1"/>
    </source>
</evidence>
<keyword evidence="1" id="KW-1133">Transmembrane helix</keyword>
<proteinExistence type="predicted"/>
<gene>
    <name evidence="2" type="ORF">MCHLO_13283</name>
</gene>
<keyword evidence="3" id="KW-1185">Reference proteome</keyword>
<evidence type="ECO:0000256" key="1">
    <source>
        <dbReference type="SAM" id="Phobius"/>
    </source>
</evidence>
<accession>A0ABQ0M024</accession>
<evidence type="ECO:0000313" key="3">
    <source>
        <dbReference type="Proteomes" id="UP000815677"/>
    </source>
</evidence>
<organism evidence="2 3">
    <name type="scientific">Mycena chlorophos</name>
    <name type="common">Agaric fungus</name>
    <name type="synonym">Agaricus chlorophos</name>
    <dbReference type="NCBI Taxonomy" id="658473"/>
    <lineage>
        <taxon>Eukaryota</taxon>
        <taxon>Fungi</taxon>
        <taxon>Dikarya</taxon>
        <taxon>Basidiomycota</taxon>
        <taxon>Agaricomycotina</taxon>
        <taxon>Agaricomycetes</taxon>
        <taxon>Agaricomycetidae</taxon>
        <taxon>Agaricales</taxon>
        <taxon>Marasmiineae</taxon>
        <taxon>Mycenaceae</taxon>
        <taxon>Mycena</taxon>
    </lineage>
</organism>